<evidence type="ECO:0000259" key="3">
    <source>
        <dbReference type="Pfam" id="PF24981"/>
    </source>
</evidence>
<keyword evidence="1" id="KW-0880">Kelch repeat</keyword>
<evidence type="ECO:0000313" key="5">
    <source>
        <dbReference type="Proteomes" id="UP000886520"/>
    </source>
</evidence>
<dbReference type="Proteomes" id="UP000886520">
    <property type="component" value="Chromosome 13"/>
</dbReference>
<dbReference type="SMART" id="SM00612">
    <property type="entry name" value="Kelch"/>
    <property type="match status" value="5"/>
</dbReference>
<sequence length="438" mass="47513">MKGMQMEGGHDVQRLGMIHQDMMKLKRSVNRANCAVLALSVLLLILAITLIAVGAKQGHAIMRLKTRQGLLPNPNVTFATRSGNLNLEGLAYGGSLFRGSGFWSAKASLKGGELSDHAAIGYGEVIFILGGAKEDGNVTNEVWKYDSILHNYTLMASMPEPRYRFGAAIIEDTIYVVGGRNVSDDLGSVPNDGLVKSTFIYDILSNTWTRGANALDFQGDTCAAALKGKVYMIGGYGVGYSYLNTASVYDPSADSWSRLPNMPTPRGDLMCASLGSDVYVLGGYYDPTNSNANSFSAKMEAFNPSTNAWTGRPDLLTPRGDAAVAVLEGDRLMLVGGEGHYRDNEQFKYPKHVTEVYYLADQTWVQKAMIPTARFRTAAAMVGGLAFVLGGADVCIDQTVCPTLSQNEVFLDVDHPHVYIYLKDEAYNDNAALTTYPL</sequence>
<dbReference type="OrthoDB" id="191037at2759"/>
<evidence type="ECO:0000313" key="4">
    <source>
        <dbReference type="EMBL" id="KAI5071126.1"/>
    </source>
</evidence>
<organism evidence="4 5">
    <name type="scientific">Adiantum capillus-veneris</name>
    <name type="common">Maidenhair fern</name>
    <dbReference type="NCBI Taxonomy" id="13818"/>
    <lineage>
        <taxon>Eukaryota</taxon>
        <taxon>Viridiplantae</taxon>
        <taxon>Streptophyta</taxon>
        <taxon>Embryophyta</taxon>
        <taxon>Tracheophyta</taxon>
        <taxon>Polypodiopsida</taxon>
        <taxon>Polypodiidae</taxon>
        <taxon>Polypodiales</taxon>
        <taxon>Pteridineae</taxon>
        <taxon>Pteridaceae</taxon>
        <taxon>Vittarioideae</taxon>
        <taxon>Adiantum</taxon>
    </lineage>
</organism>
<dbReference type="Pfam" id="PF24981">
    <property type="entry name" value="Beta-prop_ATRN-LZTR1"/>
    <property type="match status" value="1"/>
</dbReference>
<dbReference type="InterPro" id="IPR015915">
    <property type="entry name" value="Kelch-typ_b-propeller"/>
</dbReference>
<comment type="caution">
    <text evidence="4">The sequence shown here is derived from an EMBL/GenBank/DDBJ whole genome shotgun (WGS) entry which is preliminary data.</text>
</comment>
<dbReference type="Gene3D" id="2.120.10.80">
    <property type="entry name" value="Kelch-type beta propeller"/>
    <property type="match status" value="2"/>
</dbReference>
<gene>
    <name evidence="4" type="ORF">GOP47_0013377</name>
</gene>
<name>A0A9D4ZFQ4_ADICA</name>
<feature type="domain" description="Attractin/MKLN-like beta-propeller" evidence="3">
    <location>
        <begin position="157"/>
        <end position="393"/>
    </location>
</feature>
<keyword evidence="2" id="KW-0677">Repeat</keyword>
<evidence type="ECO:0000256" key="1">
    <source>
        <dbReference type="ARBA" id="ARBA00022441"/>
    </source>
</evidence>
<evidence type="ECO:0000256" key="2">
    <source>
        <dbReference type="ARBA" id="ARBA00022737"/>
    </source>
</evidence>
<keyword evidence="5" id="KW-1185">Reference proteome</keyword>
<protein>
    <recommendedName>
        <fullName evidence="3">Attractin/MKLN-like beta-propeller domain-containing protein</fullName>
    </recommendedName>
</protein>
<dbReference type="InterPro" id="IPR006652">
    <property type="entry name" value="Kelch_1"/>
</dbReference>
<dbReference type="PANTHER" id="PTHR45632">
    <property type="entry name" value="LD33804P"/>
    <property type="match status" value="1"/>
</dbReference>
<dbReference type="SUPFAM" id="SSF117281">
    <property type="entry name" value="Kelch motif"/>
    <property type="match status" value="2"/>
</dbReference>
<accession>A0A9D4ZFQ4</accession>
<dbReference type="InterPro" id="IPR056737">
    <property type="entry name" value="Beta-prop_ATRN-MKLN-like"/>
</dbReference>
<dbReference type="PRINTS" id="PR00501">
    <property type="entry name" value="KELCHREPEAT"/>
</dbReference>
<dbReference type="AlphaFoldDB" id="A0A9D4ZFQ4"/>
<dbReference type="EMBL" id="JABFUD020000013">
    <property type="protein sequence ID" value="KAI5071126.1"/>
    <property type="molecule type" value="Genomic_DNA"/>
</dbReference>
<reference evidence="4" key="1">
    <citation type="submission" date="2021-01" db="EMBL/GenBank/DDBJ databases">
        <title>Adiantum capillus-veneris genome.</title>
        <authorList>
            <person name="Fang Y."/>
            <person name="Liao Q."/>
        </authorList>
    </citation>
    <scope>NUCLEOTIDE SEQUENCE</scope>
    <source>
        <strain evidence="4">H3</strain>
        <tissue evidence="4">Leaf</tissue>
    </source>
</reference>
<proteinExistence type="predicted"/>